<protein>
    <recommendedName>
        <fullName evidence="9">MFS transporter</fullName>
    </recommendedName>
</protein>
<dbReference type="AlphaFoldDB" id="A0A2I1M4H8"/>
<gene>
    <name evidence="7" type="ORF">CYJ32_06005</name>
</gene>
<feature type="transmembrane region" description="Helical" evidence="6">
    <location>
        <begin position="261"/>
        <end position="285"/>
    </location>
</feature>
<evidence type="ECO:0000313" key="8">
    <source>
        <dbReference type="Proteomes" id="UP000242263"/>
    </source>
</evidence>
<keyword evidence="2" id="KW-1003">Cell membrane</keyword>
<keyword evidence="5 6" id="KW-0472">Membrane</keyword>
<dbReference type="Proteomes" id="UP000242263">
    <property type="component" value="Unassembled WGS sequence"/>
</dbReference>
<dbReference type="SUPFAM" id="SSF103473">
    <property type="entry name" value="MFS general substrate transporter"/>
    <property type="match status" value="1"/>
</dbReference>
<keyword evidence="4 6" id="KW-1133">Transmembrane helix</keyword>
<dbReference type="EMBL" id="PKGU01000003">
    <property type="protein sequence ID" value="PKZ15045.1"/>
    <property type="molecule type" value="Genomic_DNA"/>
</dbReference>
<feature type="transmembrane region" description="Helical" evidence="6">
    <location>
        <begin position="24"/>
        <end position="44"/>
    </location>
</feature>
<evidence type="ECO:0008006" key="9">
    <source>
        <dbReference type="Google" id="ProtNLM"/>
    </source>
</evidence>
<evidence type="ECO:0000256" key="1">
    <source>
        <dbReference type="ARBA" id="ARBA00004651"/>
    </source>
</evidence>
<comment type="caution">
    <text evidence="7">The sequence shown here is derived from an EMBL/GenBank/DDBJ whole genome shotgun (WGS) entry which is preliminary data.</text>
</comment>
<proteinExistence type="predicted"/>
<keyword evidence="3 6" id="KW-0812">Transmembrane</keyword>
<dbReference type="PANTHER" id="PTHR23513">
    <property type="entry name" value="INTEGRAL MEMBRANE EFFLUX PROTEIN-RELATED"/>
    <property type="match status" value="1"/>
</dbReference>
<feature type="transmembrane region" description="Helical" evidence="6">
    <location>
        <begin position="51"/>
        <end position="69"/>
    </location>
</feature>
<feature type="transmembrane region" description="Helical" evidence="6">
    <location>
        <begin position="292"/>
        <end position="311"/>
    </location>
</feature>
<feature type="transmembrane region" description="Helical" evidence="6">
    <location>
        <begin position="231"/>
        <end position="255"/>
    </location>
</feature>
<feature type="transmembrane region" description="Helical" evidence="6">
    <location>
        <begin position="170"/>
        <end position="192"/>
    </location>
</feature>
<feature type="transmembrane region" description="Helical" evidence="6">
    <location>
        <begin position="356"/>
        <end position="372"/>
    </location>
</feature>
<evidence type="ECO:0000256" key="2">
    <source>
        <dbReference type="ARBA" id="ARBA00022475"/>
    </source>
</evidence>
<evidence type="ECO:0000313" key="7">
    <source>
        <dbReference type="EMBL" id="PKZ15045.1"/>
    </source>
</evidence>
<dbReference type="PANTHER" id="PTHR23513:SF6">
    <property type="entry name" value="MAJOR FACILITATOR SUPERFAMILY ASSOCIATED DOMAIN-CONTAINING PROTEIN"/>
    <property type="match status" value="1"/>
</dbReference>
<name>A0A2I1M4H8_9BIFI</name>
<evidence type="ECO:0000256" key="3">
    <source>
        <dbReference type="ARBA" id="ARBA00022692"/>
    </source>
</evidence>
<feature type="transmembrane region" description="Helical" evidence="6">
    <location>
        <begin position="378"/>
        <end position="398"/>
    </location>
</feature>
<reference evidence="7 8" key="1">
    <citation type="submission" date="2017-12" db="EMBL/GenBank/DDBJ databases">
        <title>Phylogenetic diversity of female urinary microbiome.</title>
        <authorList>
            <person name="Thomas-White K."/>
            <person name="Wolfe A.J."/>
        </authorList>
    </citation>
    <scope>NUCLEOTIDE SEQUENCE [LARGE SCALE GENOMIC DNA]</scope>
    <source>
        <strain evidence="7 8">UMB0064</strain>
    </source>
</reference>
<organism evidence="7 8">
    <name type="scientific">Alloscardovia omnicolens</name>
    <dbReference type="NCBI Taxonomy" id="419015"/>
    <lineage>
        <taxon>Bacteria</taxon>
        <taxon>Bacillati</taxon>
        <taxon>Actinomycetota</taxon>
        <taxon>Actinomycetes</taxon>
        <taxon>Bifidobacteriales</taxon>
        <taxon>Bifidobacteriaceae</taxon>
        <taxon>Alloscardovia</taxon>
    </lineage>
</organism>
<feature type="transmembrane region" description="Helical" evidence="6">
    <location>
        <begin position="317"/>
        <end position="335"/>
    </location>
</feature>
<accession>A0A2I1M4H8</accession>
<dbReference type="InterPro" id="IPR036259">
    <property type="entry name" value="MFS_trans_sf"/>
</dbReference>
<dbReference type="Gene3D" id="1.20.1250.20">
    <property type="entry name" value="MFS general substrate transporter like domains"/>
    <property type="match status" value="1"/>
</dbReference>
<evidence type="ECO:0000256" key="4">
    <source>
        <dbReference type="ARBA" id="ARBA00022989"/>
    </source>
</evidence>
<comment type="subcellular location">
    <subcellularLocation>
        <location evidence="1">Cell membrane</location>
        <topology evidence="1">Multi-pass membrane protein</topology>
    </subcellularLocation>
</comment>
<evidence type="ECO:0000256" key="6">
    <source>
        <dbReference type="SAM" id="Phobius"/>
    </source>
</evidence>
<evidence type="ECO:0000256" key="5">
    <source>
        <dbReference type="ARBA" id="ARBA00023136"/>
    </source>
</evidence>
<sequence>MQILHTGWRSFPFNFRQLVYGKSLLNIADSFYAVALSVGLVSVYHIEAGQLSTFTLIAMIPAMFGFLFGARIDAIKAKKNWLIACQSMYVLLVIVMIICMYTRVPIAILCTVNFLFYCLTSVMGALDTSIVPPALNDDEELIERSVDIQYLTGNILNIASNFAASVLLGVITYFIVLNLSIPFFIAGIYFFWRMKISVRETTSPSENSTDITQYSFQDSIRYFSQQRVPSAIIVCEAFLSGALDVLFALAPLYVVSIHVDIAWLGLVIAIQQGADLLGSVCAPFIRIRPTHFFCWDYIISGTALLLVFVVPWIPAKIITFAIGYFVIGISGNYFSKMLFSSYDHQRLGSVDTIIRSLYAIFGIAFLLIPNFYSNITVLGIVFNGITILFGIVLALHIYTKRRK</sequence>
<dbReference type="GO" id="GO:0005886">
    <property type="term" value="C:plasma membrane"/>
    <property type="evidence" value="ECO:0007669"/>
    <property type="project" value="UniProtKB-SubCell"/>
</dbReference>